<name>A0A2U1JZM5_9BACI</name>
<keyword evidence="3 14" id="KW-1003">Cell membrane</keyword>
<keyword evidence="6 14" id="KW-1133">Transmembrane helix</keyword>
<proteinExistence type="inferred from homology"/>
<evidence type="ECO:0000256" key="1">
    <source>
        <dbReference type="ARBA" id="ARBA00004651"/>
    </source>
</evidence>
<evidence type="ECO:0000256" key="11">
    <source>
        <dbReference type="ARBA" id="ARBA00035120"/>
    </source>
</evidence>
<dbReference type="GO" id="GO:0046872">
    <property type="term" value="F:metal ion binding"/>
    <property type="evidence" value="ECO:0007669"/>
    <property type="project" value="UniProtKB-KW"/>
</dbReference>
<evidence type="ECO:0000256" key="9">
    <source>
        <dbReference type="ARBA" id="ARBA00023136"/>
    </source>
</evidence>
<feature type="binding site" evidence="14">
    <location>
        <position position="69"/>
    </location>
    <ligand>
        <name>Na(+)</name>
        <dbReference type="ChEBI" id="CHEBI:29101"/>
        <note>structural</note>
    </ligand>
</feature>
<feature type="transmembrane region" description="Helical" evidence="14">
    <location>
        <begin position="32"/>
        <end position="52"/>
    </location>
</feature>
<evidence type="ECO:0000256" key="6">
    <source>
        <dbReference type="ARBA" id="ARBA00022989"/>
    </source>
</evidence>
<keyword evidence="10 14" id="KW-0407">Ion channel</keyword>
<dbReference type="EMBL" id="QCZG01000021">
    <property type="protein sequence ID" value="PWA10700.1"/>
    <property type="molecule type" value="Genomic_DNA"/>
</dbReference>
<feature type="transmembrane region" description="Helical" evidence="14">
    <location>
        <begin position="59"/>
        <end position="77"/>
    </location>
</feature>
<reference evidence="15 16" key="1">
    <citation type="submission" date="2018-04" db="EMBL/GenBank/DDBJ databases">
        <title>Camelliibacillus theae gen. nov., sp. nov., isolated from Pu'er tea.</title>
        <authorList>
            <person name="Niu L."/>
        </authorList>
    </citation>
    <scope>NUCLEOTIDE SEQUENCE [LARGE SCALE GENOMIC DNA]</scope>
    <source>
        <strain evidence="15 16">T8</strain>
    </source>
</reference>
<evidence type="ECO:0000256" key="10">
    <source>
        <dbReference type="ARBA" id="ARBA00023303"/>
    </source>
</evidence>
<evidence type="ECO:0000256" key="12">
    <source>
        <dbReference type="ARBA" id="ARBA00035585"/>
    </source>
</evidence>
<organism evidence="15 16">
    <name type="scientific">Pueribacillus theae</name>
    <dbReference type="NCBI Taxonomy" id="2171751"/>
    <lineage>
        <taxon>Bacteria</taxon>
        <taxon>Bacillati</taxon>
        <taxon>Bacillota</taxon>
        <taxon>Bacilli</taxon>
        <taxon>Bacillales</taxon>
        <taxon>Bacillaceae</taxon>
        <taxon>Pueribacillus</taxon>
    </lineage>
</organism>
<keyword evidence="16" id="KW-1185">Reference proteome</keyword>
<evidence type="ECO:0000256" key="2">
    <source>
        <dbReference type="ARBA" id="ARBA00022448"/>
    </source>
</evidence>
<dbReference type="InterPro" id="IPR003691">
    <property type="entry name" value="FluC"/>
</dbReference>
<keyword evidence="4 14" id="KW-0812">Transmembrane</keyword>
<keyword evidence="5 14" id="KW-0479">Metal-binding</keyword>
<gene>
    <name evidence="14" type="primary">fluC</name>
    <name evidence="14" type="synonym">crcB</name>
    <name evidence="15" type="ORF">DCC39_11040</name>
</gene>
<dbReference type="AlphaFoldDB" id="A0A2U1JZM5"/>
<dbReference type="GO" id="GO:0005886">
    <property type="term" value="C:plasma membrane"/>
    <property type="evidence" value="ECO:0007669"/>
    <property type="project" value="UniProtKB-SubCell"/>
</dbReference>
<dbReference type="PANTHER" id="PTHR28259:SF16">
    <property type="entry name" value="FLUORIDE-SPECIFIC ION CHANNEL FLUC 2"/>
    <property type="match status" value="1"/>
</dbReference>
<dbReference type="PANTHER" id="PTHR28259">
    <property type="entry name" value="FLUORIDE EXPORT PROTEIN 1-RELATED"/>
    <property type="match status" value="1"/>
</dbReference>
<protein>
    <recommendedName>
        <fullName evidence="14">Fluoride-specific ion channel FluC</fullName>
    </recommendedName>
</protein>
<keyword evidence="8 14" id="KW-0406">Ion transport</keyword>
<evidence type="ECO:0000256" key="5">
    <source>
        <dbReference type="ARBA" id="ARBA00022723"/>
    </source>
</evidence>
<evidence type="ECO:0000256" key="3">
    <source>
        <dbReference type="ARBA" id="ARBA00022475"/>
    </source>
</evidence>
<comment type="similarity">
    <text evidence="11 14">Belongs to the fluoride channel Fluc/FEX (TC 1.A.43) family.</text>
</comment>
<evidence type="ECO:0000313" key="16">
    <source>
        <dbReference type="Proteomes" id="UP000245998"/>
    </source>
</evidence>
<keyword evidence="9 14" id="KW-0472">Membrane</keyword>
<feature type="binding site" evidence="14">
    <location>
        <position position="72"/>
    </location>
    <ligand>
        <name>Na(+)</name>
        <dbReference type="ChEBI" id="CHEBI:29101"/>
        <note>structural</note>
    </ligand>
</feature>
<dbReference type="HAMAP" id="MF_00454">
    <property type="entry name" value="FluC"/>
    <property type="match status" value="1"/>
</dbReference>
<comment type="subcellular location">
    <subcellularLocation>
        <location evidence="1 14">Cell membrane</location>
        <topology evidence="1 14">Multi-pass membrane protein</topology>
    </subcellularLocation>
</comment>
<dbReference type="GO" id="GO:0140114">
    <property type="term" value="P:cellular detoxification of fluoride"/>
    <property type="evidence" value="ECO:0007669"/>
    <property type="project" value="UniProtKB-UniRule"/>
</dbReference>
<keyword evidence="2 14" id="KW-0813">Transport</keyword>
<evidence type="ECO:0000256" key="8">
    <source>
        <dbReference type="ARBA" id="ARBA00023065"/>
    </source>
</evidence>
<comment type="catalytic activity">
    <reaction evidence="12">
        <text>fluoride(in) = fluoride(out)</text>
        <dbReference type="Rhea" id="RHEA:76159"/>
        <dbReference type="ChEBI" id="CHEBI:17051"/>
    </reaction>
    <physiologicalReaction direction="left-to-right" evidence="12">
        <dbReference type="Rhea" id="RHEA:76160"/>
    </physiologicalReaction>
</comment>
<sequence>MDYLLVAIGGCFGAIARFQVTNTLTKNFKGTFPHATLFINLLGSYVLGLLVGFQISSTVNLLIGIGFLGAFTTFSTMKLELLNLLNEGNWVYFTNYFILTYLFGIALAYAGFMSASLIHDLFSHFSFVHFMLK</sequence>
<dbReference type="GO" id="GO:0062054">
    <property type="term" value="F:fluoride channel activity"/>
    <property type="evidence" value="ECO:0007669"/>
    <property type="project" value="UniProtKB-UniRule"/>
</dbReference>
<dbReference type="Proteomes" id="UP000245998">
    <property type="component" value="Unassembled WGS sequence"/>
</dbReference>
<evidence type="ECO:0000256" key="13">
    <source>
        <dbReference type="ARBA" id="ARBA00049940"/>
    </source>
</evidence>
<evidence type="ECO:0000256" key="7">
    <source>
        <dbReference type="ARBA" id="ARBA00023053"/>
    </source>
</evidence>
<evidence type="ECO:0000256" key="14">
    <source>
        <dbReference type="HAMAP-Rule" id="MF_00454"/>
    </source>
</evidence>
<dbReference type="Pfam" id="PF02537">
    <property type="entry name" value="CRCB"/>
    <property type="match status" value="1"/>
</dbReference>
<comment type="activity regulation">
    <text evidence="14">Na(+) is not transported, but it plays an essential structural role and its presence is essential for fluoride channel function.</text>
</comment>
<evidence type="ECO:0000313" key="15">
    <source>
        <dbReference type="EMBL" id="PWA10700.1"/>
    </source>
</evidence>
<comment type="caution">
    <text evidence="15">The sequence shown here is derived from an EMBL/GenBank/DDBJ whole genome shotgun (WGS) entry which is preliminary data.</text>
</comment>
<evidence type="ECO:0000256" key="4">
    <source>
        <dbReference type="ARBA" id="ARBA00022692"/>
    </source>
</evidence>
<keyword evidence="7 14" id="KW-0915">Sodium</keyword>
<feature type="transmembrane region" description="Helical" evidence="14">
    <location>
        <begin position="97"/>
        <end position="118"/>
    </location>
</feature>
<comment type="function">
    <text evidence="13 14">Fluoride-specific ion channel. Important for reducing fluoride concentration in the cell, thus reducing its toxicity.</text>
</comment>
<dbReference type="OrthoDB" id="9815830at2"/>
<accession>A0A2U1JZM5</accession>